<dbReference type="OrthoDB" id="6126859at2759"/>
<feature type="transmembrane region" description="Helical" evidence="5">
    <location>
        <begin position="236"/>
        <end position="258"/>
    </location>
</feature>
<dbReference type="PANTHER" id="PTHR46641">
    <property type="entry name" value="FMRFAMIDE RECEPTOR-RELATED"/>
    <property type="match status" value="1"/>
</dbReference>
<dbReference type="HOGENOM" id="CLU_009579_38_1_1"/>
<keyword evidence="10" id="KW-1185">Reference proteome</keyword>
<dbReference type="AlphaFoldDB" id="R7TL19"/>
<dbReference type="PROSITE" id="PS50262">
    <property type="entry name" value="G_PROTEIN_RECEP_F1_2"/>
    <property type="match status" value="1"/>
</dbReference>
<evidence type="ECO:0000313" key="8">
    <source>
        <dbReference type="EMBL" id="ELT94217.1"/>
    </source>
</evidence>
<feature type="transmembrane region" description="Helical" evidence="5">
    <location>
        <begin position="279"/>
        <end position="302"/>
    </location>
</feature>
<organism evidence="8">
    <name type="scientific">Capitella teleta</name>
    <name type="common">Polychaete worm</name>
    <dbReference type="NCBI Taxonomy" id="283909"/>
    <lineage>
        <taxon>Eukaryota</taxon>
        <taxon>Metazoa</taxon>
        <taxon>Spiralia</taxon>
        <taxon>Lophotrochozoa</taxon>
        <taxon>Annelida</taxon>
        <taxon>Polychaeta</taxon>
        <taxon>Sedentaria</taxon>
        <taxon>Scolecida</taxon>
        <taxon>Capitellidae</taxon>
        <taxon>Capitella</taxon>
    </lineage>
</organism>
<keyword evidence="2 5" id="KW-0812">Transmembrane</keyword>
<keyword evidence="6" id="KW-0732">Signal</keyword>
<proteinExistence type="predicted"/>
<dbReference type="Gene3D" id="1.20.1070.10">
    <property type="entry name" value="Rhodopsin 7-helix transmembrane proteins"/>
    <property type="match status" value="1"/>
</dbReference>
<sequence length="388" mass="43686">MKNLVVFYTYLFLSAHFHLLETYETTESSDFNTLQSENSEVDSTILKLKETISQLGKLKDVEFVVTLILGSLAVASNILILVVTVHYKFIGIAQVYMTVLAICDLCIGIFSSWRLIADRVYYWSDGLFHFCAYTYWPVSGLEAGASTTASLIAMTLSVDRCFACKYPVKHAEVCSVRKAKVLSVVVGLLSFVIGLNYPLRIKVIKRMSNELNMVPSVFTTLGQDPTFVKVSAYTEFFFRFAVPFAVMTVANTWTIAIIRKSDMFRRSMDKETRSAVNTPKCLTMTVGLVIIFFITQLPKAAFLLDSMIFSRAHRGTIPFETFVIFGNIFTRFNSVVNIFVYLSLNKEFRCTLIKVLKVCKTTNVEISTMATASTQTKDKQEDPVPSTV</sequence>
<reference evidence="10" key="1">
    <citation type="submission" date="2012-12" db="EMBL/GenBank/DDBJ databases">
        <authorList>
            <person name="Hellsten U."/>
            <person name="Grimwood J."/>
            <person name="Chapman J.A."/>
            <person name="Shapiro H."/>
            <person name="Aerts A."/>
            <person name="Otillar R.P."/>
            <person name="Terry A.Y."/>
            <person name="Boore J.L."/>
            <person name="Simakov O."/>
            <person name="Marletaz F."/>
            <person name="Cho S.-J."/>
            <person name="Edsinger-Gonzales E."/>
            <person name="Havlak P."/>
            <person name="Kuo D.-H."/>
            <person name="Larsson T."/>
            <person name="Lv J."/>
            <person name="Arendt D."/>
            <person name="Savage R."/>
            <person name="Osoegawa K."/>
            <person name="de Jong P."/>
            <person name="Lindberg D.R."/>
            <person name="Seaver E.C."/>
            <person name="Weisblat D.A."/>
            <person name="Putnam N.H."/>
            <person name="Grigoriev I.V."/>
            <person name="Rokhsar D.S."/>
        </authorList>
    </citation>
    <scope>NUCLEOTIDE SEQUENCE</scope>
    <source>
        <strain evidence="10">I ESC-2004</strain>
    </source>
</reference>
<dbReference type="PANTHER" id="PTHR46641:SF2">
    <property type="entry name" value="FMRFAMIDE RECEPTOR"/>
    <property type="match status" value="1"/>
</dbReference>
<dbReference type="GO" id="GO:0016020">
    <property type="term" value="C:membrane"/>
    <property type="evidence" value="ECO:0007669"/>
    <property type="project" value="UniProtKB-SubCell"/>
</dbReference>
<feature type="transmembrane region" description="Helical" evidence="5">
    <location>
        <begin position="322"/>
        <end position="344"/>
    </location>
</feature>
<dbReference type="GO" id="GO:0004930">
    <property type="term" value="F:G protein-coupled receptor activity"/>
    <property type="evidence" value="ECO:0007669"/>
    <property type="project" value="InterPro"/>
</dbReference>
<evidence type="ECO:0000256" key="5">
    <source>
        <dbReference type="SAM" id="Phobius"/>
    </source>
</evidence>
<accession>R7TL19</accession>
<dbReference type="EMBL" id="AMQN01012407">
    <property type="status" value="NOT_ANNOTATED_CDS"/>
    <property type="molecule type" value="Genomic_DNA"/>
</dbReference>
<gene>
    <name evidence="8" type="ORF">CAPTEDRAFT_214160</name>
</gene>
<feature type="chain" id="PRO_5008787124" description="G-protein coupled receptors family 1 profile domain-containing protein" evidence="6">
    <location>
        <begin position="23"/>
        <end position="388"/>
    </location>
</feature>
<evidence type="ECO:0000256" key="4">
    <source>
        <dbReference type="ARBA" id="ARBA00023136"/>
    </source>
</evidence>
<dbReference type="PRINTS" id="PR00237">
    <property type="entry name" value="GPCRRHODOPSN"/>
</dbReference>
<reference evidence="8 10" key="2">
    <citation type="journal article" date="2013" name="Nature">
        <title>Insights into bilaterian evolution from three spiralian genomes.</title>
        <authorList>
            <person name="Simakov O."/>
            <person name="Marletaz F."/>
            <person name="Cho S.J."/>
            <person name="Edsinger-Gonzales E."/>
            <person name="Havlak P."/>
            <person name="Hellsten U."/>
            <person name="Kuo D.H."/>
            <person name="Larsson T."/>
            <person name="Lv J."/>
            <person name="Arendt D."/>
            <person name="Savage R."/>
            <person name="Osoegawa K."/>
            <person name="de Jong P."/>
            <person name="Grimwood J."/>
            <person name="Chapman J.A."/>
            <person name="Shapiro H."/>
            <person name="Aerts A."/>
            <person name="Otillar R.P."/>
            <person name="Terry A.Y."/>
            <person name="Boore J.L."/>
            <person name="Grigoriev I.V."/>
            <person name="Lindberg D.R."/>
            <person name="Seaver E.C."/>
            <person name="Weisblat D.A."/>
            <person name="Putnam N.H."/>
            <person name="Rokhsar D.S."/>
        </authorList>
    </citation>
    <scope>NUCLEOTIDE SEQUENCE</scope>
    <source>
        <strain evidence="8 10">I ESC-2004</strain>
    </source>
</reference>
<keyword evidence="3 5" id="KW-1133">Transmembrane helix</keyword>
<feature type="signal peptide" evidence="6">
    <location>
        <begin position="1"/>
        <end position="22"/>
    </location>
</feature>
<evidence type="ECO:0000256" key="2">
    <source>
        <dbReference type="ARBA" id="ARBA00022692"/>
    </source>
</evidence>
<feature type="transmembrane region" description="Helical" evidence="5">
    <location>
        <begin position="179"/>
        <end position="199"/>
    </location>
</feature>
<evidence type="ECO:0000313" key="10">
    <source>
        <dbReference type="Proteomes" id="UP000014760"/>
    </source>
</evidence>
<protein>
    <recommendedName>
        <fullName evidence="7">G-protein coupled receptors family 1 profile domain-containing protein</fullName>
    </recommendedName>
</protein>
<dbReference type="Proteomes" id="UP000014760">
    <property type="component" value="Unassembled WGS sequence"/>
</dbReference>
<dbReference type="EnsemblMetazoa" id="CapteT214160">
    <property type="protein sequence ID" value="CapteP214160"/>
    <property type="gene ID" value="CapteG214160"/>
</dbReference>
<reference evidence="9" key="3">
    <citation type="submission" date="2015-06" db="UniProtKB">
        <authorList>
            <consortium name="EnsemblMetazoa"/>
        </authorList>
    </citation>
    <scope>IDENTIFICATION</scope>
</reference>
<dbReference type="OMA" id="TIAWIPA"/>
<dbReference type="Pfam" id="PF00001">
    <property type="entry name" value="7tm_1"/>
    <property type="match status" value="1"/>
</dbReference>
<dbReference type="SUPFAM" id="SSF81321">
    <property type="entry name" value="Family A G protein-coupled receptor-like"/>
    <property type="match status" value="1"/>
</dbReference>
<evidence type="ECO:0000259" key="7">
    <source>
        <dbReference type="PROSITE" id="PS50262"/>
    </source>
</evidence>
<evidence type="ECO:0000256" key="6">
    <source>
        <dbReference type="SAM" id="SignalP"/>
    </source>
</evidence>
<dbReference type="InterPro" id="IPR000276">
    <property type="entry name" value="GPCR_Rhodpsn"/>
</dbReference>
<name>R7TL19_CAPTE</name>
<feature type="domain" description="G-protein coupled receptors family 1 profile" evidence="7">
    <location>
        <begin position="76"/>
        <end position="341"/>
    </location>
</feature>
<dbReference type="InterPro" id="IPR052954">
    <property type="entry name" value="GPCR-Ligand_Int"/>
</dbReference>
<dbReference type="InterPro" id="IPR017452">
    <property type="entry name" value="GPCR_Rhodpsn_7TM"/>
</dbReference>
<feature type="transmembrane region" description="Helical" evidence="5">
    <location>
        <begin position="63"/>
        <end position="83"/>
    </location>
</feature>
<evidence type="ECO:0000256" key="3">
    <source>
        <dbReference type="ARBA" id="ARBA00022989"/>
    </source>
</evidence>
<dbReference type="EMBL" id="KB309503">
    <property type="protein sequence ID" value="ELT94217.1"/>
    <property type="molecule type" value="Genomic_DNA"/>
</dbReference>
<keyword evidence="4 5" id="KW-0472">Membrane</keyword>
<comment type="subcellular location">
    <subcellularLocation>
        <location evidence="1">Membrane</location>
    </subcellularLocation>
</comment>
<evidence type="ECO:0000256" key="1">
    <source>
        <dbReference type="ARBA" id="ARBA00004370"/>
    </source>
</evidence>
<evidence type="ECO:0000313" key="9">
    <source>
        <dbReference type="EnsemblMetazoa" id="CapteP214160"/>
    </source>
</evidence>
<feature type="transmembrane region" description="Helical" evidence="5">
    <location>
        <begin position="95"/>
        <end position="116"/>
    </location>
</feature>